<accession>A0A6S7BFU1</accession>
<dbReference type="EMBL" id="CADIKK010000024">
    <property type="protein sequence ID" value="CAB3798610.1"/>
    <property type="molecule type" value="Genomic_DNA"/>
</dbReference>
<name>A0A6S7BFU1_9BURK</name>
<organism evidence="1 2">
    <name type="scientific">Paraburkholderia ultramafica</name>
    <dbReference type="NCBI Taxonomy" id="1544867"/>
    <lineage>
        <taxon>Bacteria</taxon>
        <taxon>Pseudomonadati</taxon>
        <taxon>Pseudomonadota</taxon>
        <taxon>Betaproteobacteria</taxon>
        <taxon>Burkholderiales</taxon>
        <taxon>Burkholderiaceae</taxon>
        <taxon>Paraburkholderia</taxon>
    </lineage>
</organism>
<dbReference type="Proteomes" id="UP000494365">
    <property type="component" value="Unassembled WGS sequence"/>
</dbReference>
<evidence type="ECO:0000313" key="1">
    <source>
        <dbReference type="EMBL" id="CAB3798610.1"/>
    </source>
</evidence>
<sequence length="34" mass="3839">MYFLSAVIVNLAQGTAFHRSMSSAPIMKSRCPWH</sequence>
<keyword evidence="2" id="KW-1185">Reference proteome</keyword>
<protein>
    <submittedName>
        <fullName evidence="1">Uncharacterized protein</fullName>
    </submittedName>
</protein>
<proteinExistence type="predicted"/>
<dbReference type="AlphaFoldDB" id="A0A6S7BFU1"/>
<evidence type="ECO:0000313" key="2">
    <source>
        <dbReference type="Proteomes" id="UP000494365"/>
    </source>
</evidence>
<reference evidence="1 2" key="1">
    <citation type="submission" date="2020-04" db="EMBL/GenBank/DDBJ databases">
        <authorList>
            <person name="De Canck E."/>
        </authorList>
    </citation>
    <scope>NUCLEOTIDE SEQUENCE [LARGE SCALE GENOMIC DNA]</scope>
    <source>
        <strain evidence="1 2">LMG 28614</strain>
    </source>
</reference>
<gene>
    <name evidence="1" type="ORF">LMG28614_04801</name>
</gene>